<dbReference type="EMBL" id="CP059732">
    <property type="protein sequence ID" value="QMW02129.1"/>
    <property type="molecule type" value="Genomic_DNA"/>
</dbReference>
<organism evidence="2 3">
    <name type="scientific">Spirosoma foliorum</name>
    <dbReference type="NCBI Taxonomy" id="2710596"/>
    <lineage>
        <taxon>Bacteria</taxon>
        <taxon>Pseudomonadati</taxon>
        <taxon>Bacteroidota</taxon>
        <taxon>Cytophagia</taxon>
        <taxon>Cytophagales</taxon>
        <taxon>Cytophagaceae</taxon>
        <taxon>Spirosoma</taxon>
    </lineage>
</organism>
<reference evidence="2 3" key="1">
    <citation type="submission" date="2020-07" db="EMBL/GenBank/DDBJ databases">
        <title>Spirosoma foliorum sp. nov., isolated from the leaves on the Nejang mountain Korea, Republic of.</title>
        <authorList>
            <person name="Ho H."/>
            <person name="Lee Y.-J."/>
            <person name="Nurcahyanto D.-A."/>
            <person name="Kim S.-G."/>
        </authorList>
    </citation>
    <scope>NUCLEOTIDE SEQUENCE [LARGE SCALE GENOMIC DNA]</scope>
    <source>
        <strain evidence="2 3">PL0136</strain>
    </source>
</reference>
<keyword evidence="3" id="KW-1185">Reference proteome</keyword>
<keyword evidence="1" id="KW-0732">Signal</keyword>
<feature type="signal peptide" evidence="1">
    <location>
        <begin position="1"/>
        <end position="20"/>
    </location>
</feature>
<evidence type="ECO:0000313" key="3">
    <source>
        <dbReference type="Proteomes" id="UP000515369"/>
    </source>
</evidence>
<evidence type="ECO:0008006" key="4">
    <source>
        <dbReference type="Google" id="ProtNLM"/>
    </source>
</evidence>
<dbReference type="RefSeq" id="WP_182459402.1">
    <property type="nucleotide sequence ID" value="NZ_CP059732.1"/>
</dbReference>
<dbReference type="AlphaFoldDB" id="A0A7G5GTD7"/>
<sequence>MKTFTYLVVLFSLSSNLVQAQKEPDKASRWRTTVEMGIQAGRVRPDPSDAYNYYGNYIYLPNYYNYSSIRPAGNRIGLTIHTFVGYTLRPQLITGLALGVDYYNNSAFIPLAAAIQGDIFGHTKRLTTFYTLESGYAIAGPNPHDSELKGGWLWSPGVGLRINKGNGTGFLISAGYKHQEARQVASVDGVQVLSQIEDRSYNRLFFRMGFSF</sequence>
<accession>A0A7G5GTD7</accession>
<evidence type="ECO:0000256" key="1">
    <source>
        <dbReference type="SAM" id="SignalP"/>
    </source>
</evidence>
<evidence type="ECO:0000313" key="2">
    <source>
        <dbReference type="EMBL" id="QMW02129.1"/>
    </source>
</evidence>
<feature type="chain" id="PRO_5028981400" description="Outer membrane protein beta-barrel domain-containing protein" evidence="1">
    <location>
        <begin position="21"/>
        <end position="212"/>
    </location>
</feature>
<dbReference type="KEGG" id="sfol:H3H32_30030"/>
<name>A0A7G5GTD7_9BACT</name>
<proteinExistence type="predicted"/>
<protein>
    <recommendedName>
        <fullName evidence="4">Outer membrane protein beta-barrel domain-containing protein</fullName>
    </recommendedName>
</protein>
<gene>
    <name evidence="2" type="ORF">H3H32_30030</name>
</gene>
<dbReference type="Proteomes" id="UP000515369">
    <property type="component" value="Chromosome"/>
</dbReference>